<comment type="caution">
    <text evidence="5">The sequence shown here is derived from an EMBL/GenBank/DDBJ whole genome shotgun (WGS) entry which is preliminary data.</text>
</comment>
<dbReference type="AlphaFoldDB" id="A0A147IPT7"/>
<organism evidence="5 6">
    <name type="scientific">Sphingomonas sanguinis</name>
    <dbReference type="NCBI Taxonomy" id="33051"/>
    <lineage>
        <taxon>Bacteria</taxon>
        <taxon>Pseudomonadati</taxon>
        <taxon>Pseudomonadota</taxon>
        <taxon>Alphaproteobacteria</taxon>
        <taxon>Sphingomonadales</taxon>
        <taxon>Sphingomonadaceae</taxon>
        <taxon>Sphingomonas</taxon>
    </lineage>
</organism>
<dbReference type="RefSeq" id="WP_058752979.1">
    <property type="nucleotide sequence ID" value="NZ_LDTE01000086.1"/>
</dbReference>
<reference evidence="5 6" key="1">
    <citation type="journal article" date="2016" name="Front. Microbiol.">
        <title>Genomic Resource of Rice Seed Associated Bacteria.</title>
        <authorList>
            <person name="Midha S."/>
            <person name="Bansal K."/>
            <person name="Sharma S."/>
            <person name="Kumar N."/>
            <person name="Patil P.P."/>
            <person name="Chaudhry V."/>
            <person name="Patil P.B."/>
        </authorList>
    </citation>
    <scope>NUCLEOTIDE SEQUENCE [LARGE SCALE GENOMIC DNA]</scope>
    <source>
        <strain evidence="5 6">SB4</strain>
    </source>
</reference>
<evidence type="ECO:0000256" key="3">
    <source>
        <dbReference type="ARBA" id="ARBA00022679"/>
    </source>
</evidence>
<proteinExistence type="inferred from homology"/>
<protein>
    <recommendedName>
        <fullName evidence="4">Glycosyltransferase 2-like domain-containing protein</fullName>
    </recommendedName>
</protein>
<dbReference type="CDD" id="cd00761">
    <property type="entry name" value="Glyco_tranf_GTA_type"/>
    <property type="match status" value="1"/>
</dbReference>
<keyword evidence="2" id="KW-0328">Glycosyltransferase</keyword>
<dbReference type="Proteomes" id="UP000074072">
    <property type="component" value="Unassembled WGS sequence"/>
</dbReference>
<name>A0A147IPT7_9SPHN</name>
<dbReference type="SUPFAM" id="SSF53448">
    <property type="entry name" value="Nucleotide-diphospho-sugar transferases"/>
    <property type="match status" value="1"/>
</dbReference>
<dbReference type="PATRIC" id="fig|33051.4.peg.3602"/>
<dbReference type="Gene3D" id="3.90.550.10">
    <property type="entry name" value="Spore Coat Polysaccharide Biosynthesis Protein SpsA, Chain A"/>
    <property type="match status" value="1"/>
</dbReference>
<feature type="domain" description="Glycosyltransferase 2-like" evidence="4">
    <location>
        <begin position="6"/>
        <end position="114"/>
    </location>
</feature>
<gene>
    <name evidence="5" type="ORF">SB4_13605</name>
</gene>
<dbReference type="InterPro" id="IPR029044">
    <property type="entry name" value="Nucleotide-diphossugar_trans"/>
</dbReference>
<dbReference type="GO" id="GO:0016757">
    <property type="term" value="F:glycosyltransferase activity"/>
    <property type="evidence" value="ECO:0007669"/>
    <property type="project" value="UniProtKB-KW"/>
</dbReference>
<evidence type="ECO:0000313" key="5">
    <source>
        <dbReference type="EMBL" id="KTT97319.1"/>
    </source>
</evidence>
<dbReference type="PANTHER" id="PTHR43179:SF12">
    <property type="entry name" value="GALACTOFURANOSYLTRANSFERASE GLFT2"/>
    <property type="match status" value="1"/>
</dbReference>
<sequence>MKSIVIGIPTFNRQALLTRLLDSLIEEVRSEPAVLRIVVADNECSDRTREIVLGRQDMPTHYVPVPERGLSHVRNAIIRAAGEQVPDWDWLVMLDDDGMVTPGWLKALIDCGERFQGDLVGGPVDGMVPDDAPVLARVSHFAGRETHPTGPIDRLQTTQNLAISRRVEGLLGFPLFDFRFNGSGGEDYDLFRRTQRAGGTLVWCDEALVLEPTPADRLTNQALLSRAYTTGTYMGQLRRLHDGTRREVTGAARGLVSSVAKLGLGMVSLNSKRTARASLDLAHAVGRVAGLIGSRTSRYM</sequence>
<dbReference type="EMBL" id="LDTE01000086">
    <property type="protein sequence ID" value="KTT97319.1"/>
    <property type="molecule type" value="Genomic_DNA"/>
</dbReference>
<comment type="similarity">
    <text evidence="1">Belongs to the glycosyltransferase 2 family.</text>
</comment>
<accession>A0A147IPT7</accession>
<evidence type="ECO:0000256" key="1">
    <source>
        <dbReference type="ARBA" id="ARBA00006739"/>
    </source>
</evidence>
<dbReference type="InterPro" id="IPR001173">
    <property type="entry name" value="Glyco_trans_2-like"/>
</dbReference>
<keyword evidence="3" id="KW-0808">Transferase</keyword>
<evidence type="ECO:0000259" key="4">
    <source>
        <dbReference type="Pfam" id="PF00535"/>
    </source>
</evidence>
<evidence type="ECO:0000256" key="2">
    <source>
        <dbReference type="ARBA" id="ARBA00022676"/>
    </source>
</evidence>
<dbReference type="Pfam" id="PF00535">
    <property type="entry name" value="Glycos_transf_2"/>
    <property type="match status" value="1"/>
</dbReference>
<evidence type="ECO:0000313" key="6">
    <source>
        <dbReference type="Proteomes" id="UP000074072"/>
    </source>
</evidence>
<dbReference type="PANTHER" id="PTHR43179">
    <property type="entry name" value="RHAMNOSYLTRANSFERASE WBBL"/>
    <property type="match status" value="1"/>
</dbReference>